<feature type="domain" description="Major facilitator superfamily (MFS) profile" evidence="7">
    <location>
        <begin position="1"/>
        <end position="421"/>
    </location>
</feature>
<evidence type="ECO:0000256" key="1">
    <source>
        <dbReference type="ARBA" id="ARBA00004141"/>
    </source>
</evidence>
<name>A0A9W9C8Y3_9PLEO</name>
<sequence>MINTVQISPAWQDYFNHPRGALLGIISAAYNLGAICALPFVPYVNDTFGRRWAIFLGSWIMVVGSLVQAFSISAAMYVVARWILGFGIPFCIIAGSSLMGELAYPKERPIMTSLFNALYFVGALVAAGVSFGTQHLHSDWAWRIPSLLQAGPSMLQIIFIFFIPESPRFLISKDKREEAYRILVHYHAEGNSQSDFALAEMAQIESTIRLELQSSQRSWFDMVSTPGMRKRVVIGSFLGLFTQWSGNTLISYYLSDLLQLIGYTDPNFKGKLNVGLNSWNLVNAVCISLLVRRFPRRVMYLTCATALLCCYVGWTVAMQQFLEKHSQVAAKITIFFIFLYQPCYNIGYNALTYTFLVELFPFAQRARGITIFQFFGRGAGFFTTFVNPIGLREISWRWLITYCCWLSFEIVFIYLLFPETYGRTLEELAFLFETDTRAEEVRQRVEKQLQSELGAFDFDLDKGSVYRRSDTPLVPRVQADGQATIPTADTVGGREGRQQNLQ</sequence>
<feature type="transmembrane region" description="Helical" evidence="6">
    <location>
        <begin position="82"/>
        <end position="102"/>
    </location>
</feature>
<keyword evidence="3 6" id="KW-0812">Transmembrane</keyword>
<feature type="transmembrane region" description="Helical" evidence="6">
    <location>
        <begin position="396"/>
        <end position="417"/>
    </location>
</feature>
<keyword evidence="4 6" id="KW-1133">Transmembrane helix</keyword>
<feature type="transmembrane region" description="Helical" evidence="6">
    <location>
        <begin position="298"/>
        <end position="322"/>
    </location>
</feature>
<accession>A0A9W9C8Y3</accession>
<keyword evidence="9" id="KW-1185">Reference proteome</keyword>
<evidence type="ECO:0000256" key="2">
    <source>
        <dbReference type="ARBA" id="ARBA00010992"/>
    </source>
</evidence>
<comment type="subcellular location">
    <subcellularLocation>
        <location evidence="1">Membrane</location>
        <topology evidence="1">Multi-pass membrane protein</topology>
    </subcellularLocation>
</comment>
<comment type="similarity">
    <text evidence="2">Belongs to the major facilitator superfamily. Sugar transporter (TC 2.A.1.1) family.</text>
</comment>
<evidence type="ECO:0000256" key="3">
    <source>
        <dbReference type="ARBA" id="ARBA00022692"/>
    </source>
</evidence>
<feature type="transmembrane region" description="Helical" evidence="6">
    <location>
        <begin position="114"/>
        <end position="133"/>
    </location>
</feature>
<evidence type="ECO:0000313" key="9">
    <source>
        <dbReference type="Proteomes" id="UP001140513"/>
    </source>
</evidence>
<protein>
    <recommendedName>
        <fullName evidence="7">Major facilitator superfamily (MFS) profile domain-containing protein</fullName>
    </recommendedName>
</protein>
<dbReference type="SUPFAM" id="SSF103473">
    <property type="entry name" value="MFS general substrate transporter"/>
    <property type="match status" value="1"/>
</dbReference>
<organism evidence="8 9">
    <name type="scientific">Didymosphaeria variabile</name>
    <dbReference type="NCBI Taxonomy" id="1932322"/>
    <lineage>
        <taxon>Eukaryota</taxon>
        <taxon>Fungi</taxon>
        <taxon>Dikarya</taxon>
        <taxon>Ascomycota</taxon>
        <taxon>Pezizomycotina</taxon>
        <taxon>Dothideomycetes</taxon>
        <taxon>Pleosporomycetidae</taxon>
        <taxon>Pleosporales</taxon>
        <taxon>Massarineae</taxon>
        <taxon>Didymosphaeriaceae</taxon>
        <taxon>Didymosphaeria</taxon>
    </lineage>
</organism>
<dbReference type="InterPro" id="IPR036259">
    <property type="entry name" value="MFS_trans_sf"/>
</dbReference>
<keyword evidence="5 6" id="KW-0472">Membrane</keyword>
<dbReference type="GO" id="GO:0005351">
    <property type="term" value="F:carbohydrate:proton symporter activity"/>
    <property type="evidence" value="ECO:0007669"/>
    <property type="project" value="TreeGrafter"/>
</dbReference>
<dbReference type="GeneID" id="80911516"/>
<feature type="transmembrane region" description="Helical" evidence="6">
    <location>
        <begin position="53"/>
        <end position="76"/>
    </location>
</feature>
<evidence type="ECO:0000313" key="8">
    <source>
        <dbReference type="EMBL" id="KAJ4349372.1"/>
    </source>
</evidence>
<comment type="caution">
    <text evidence="8">The sequence shown here is derived from an EMBL/GenBank/DDBJ whole genome shotgun (WGS) entry which is preliminary data.</text>
</comment>
<evidence type="ECO:0000256" key="6">
    <source>
        <dbReference type="SAM" id="Phobius"/>
    </source>
</evidence>
<proteinExistence type="inferred from homology"/>
<dbReference type="PANTHER" id="PTHR48022">
    <property type="entry name" value="PLASTIDIC GLUCOSE TRANSPORTER 4"/>
    <property type="match status" value="1"/>
</dbReference>
<dbReference type="FunFam" id="1.20.1250.20:FF:000117">
    <property type="entry name" value="MFS hexose transporter"/>
    <property type="match status" value="1"/>
</dbReference>
<dbReference type="InterPro" id="IPR020846">
    <property type="entry name" value="MFS_dom"/>
</dbReference>
<dbReference type="Proteomes" id="UP001140513">
    <property type="component" value="Unassembled WGS sequence"/>
</dbReference>
<feature type="transmembrane region" description="Helical" evidence="6">
    <location>
        <begin position="232"/>
        <end position="254"/>
    </location>
</feature>
<dbReference type="InterPro" id="IPR005828">
    <property type="entry name" value="MFS_sugar_transport-like"/>
</dbReference>
<reference evidence="8" key="1">
    <citation type="submission" date="2022-10" db="EMBL/GenBank/DDBJ databases">
        <title>Tapping the CABI collections for fungal endophytes: first genome assemblies for Collariella, Neodidymelliopsis, Ascochyta clinopodiicola, Didymella pomorum, Didymosphaeria variabile, Neocosmospora piperis and Neocucurbitaria cava.</title>
        <authorList>
            <person name="Hill R."/>
        </authorList>
    </citation>
    <scope>NUCLEOTIDE SEQUENCE</scope>
    <source>
        <strain evidence="8">IMI 356815</strain>
    </source>
</reference>
<evidence type="ECO:0000256" key="5">
    <source>
        <dbReference type="ARBA" id="ARBA00023136"/>
    </source>
</evidence>
<dbReference type="GO" id="GO:0016020">
    <property type="term" value="C:membrane"/>
    <property type="evidence" value="ECO:0007669"/>
    <property type="project" value="UniProtKB-SubCell"/>
</dbReference>
<evidence type="ECO:0000256" key="4">
    <source>
        <dbReference type="ARBA" id="ARBA00022989"/>
    </source>
</evidence>
<gene>
    <name evidence="8" type="ORF">N0V89_007986</name>
</gene>
<dbReference type="PANTHER" id="PTHR48022:SF29">
    <property type="entry name" value="SUGAR TRANSPORTER, PUTATIVE (AFU_ORTHOLOGUE AFUA_6G14500)-RELATED"/>
    <property type="match status" value="1"/>
</dbReference>
<dbReference type="EMBL" id="JAPEUX010000006">
    <property type="protein sequence ID" value="KAJ4349372.1"/>
    <property type="molecule type" value="Genomic_DNA"/>
</dbReference>
<dbReference type="AlphaFoldDB" id="A0A9W9C8Y3"/>
<feature type="transmembrane region" description="Helical" evidence="6">
    <location>
        <begin position="334"/>
        <end position="357"/>
    </location>
</feature>
<dbReference type="PROSITE" id="PS50850">
    <property type="entry name" value="MFS"/>
    <property type="match status" value="1"/>
</dbReference>
<feature type="transmembrane region" description="Helical" evidence="6">
    <location>
        <begin position="369"/>
        <end position="390"/>
    </location>
</feature>
<dbReference type="Pfam" id="PF00083">
    <property type="entry name" value="Sugar_tr"/>
    <property type="match status" value="1"/>
</dbReference>
<dbReference type="OrthoDB" id="6133115at2759"/>
<evidence type="ECO:0000259" key="7">
    <source>
        <dbReference type="PROSITE" id="PS50850"/>
    </source>
</evidence>
<feature type="transmembrane region" description="Helical" evidence="6">
    <location>
        <begin position="20"/>
        <end position="41"/>
    </location>
</feature>
<feature type="transmembrane region" description="Helical" evidence="6">
    <location>
        <begin position="274"/>
        <end position="291"/>
    </location>
</feature>
<dbReference type="RefSeq" id="XP_056068302.1">
    <property type="nucleotide sequence ID" value="XM_056216746.1"/>
</dbReference>
<dbReference type="Gene3D" id="1.20.1250.20">
    <property type="entry name" value="MFS general substrate transporter like domains"/>
    <property type="match status" value="1"/>
</dbReference>
<dbReference type="InterPro" id="IPR050360">
    <property type="entry name" value="MFS_Sugar_Transporters"/>
</dbReference>